<feature type="compositionally biased region" description="Pro residues" evidence="1">
    <location>
        <begin position="14"/>
        <end position="29"/>
    </location>
</feature>
<dbReference type="Gene3D" id="3.30.70.100">
    <property type="match status" value="1"/>
</dbReference>
<accession>A0ABT6S3I7</accession>
<proteinExistence type="predicted"/>
<gene>
    <name evidence="3" type="ORF">QIS96_02315</name>
</gene>
<dbReference type="PANTHER" id="PTHR37811">
    <property type="entry name" value="BLL5343 PROTEIN"/>
    <property type="match status" value="1"/>
</dbReference>
<keyword evidence="3" id="KW-0560">Oxidoreductase</keyword>
<feature type="domain" description="ABM" evidence="2">
    <location>
        <begin position="52"/>
        <end position="110"/>
    </location>
</feature>
<dbReference type="SUPFAM" id="SSF54909">
    <property type="entry name" value="Dimeric alpha+beta barrel"/>
    <property type="match status" value="1"/>
</dbReference>
<protein>
    <submittedName>
        <fullName evidence="3">Antibiotic biosynthesis monooxygenase</fullName>
        <ecNumber evidence="3">1.14.-.-</ecNumber>
    </submittedName>
</protein>
<sequence>MTTDSGAAAAAPSPVQPSPVPQPPAPPVPVPPFEPPYYAVIFTSLRMSDGAGYGETAERMEELVRKTPGFLGMDSARTPGGLGITVGYFESEDAIREWRSQVEHRAARERGRAQWYENFSVHVSKVERSYSFVREQQRERE</sequence>
<dbReference type="InterPro" id="IPR052936">
    <property type="entry name" value="Jasmonate_Hydroxylase-like"/>
</dbReference>
<dbReference type="RefSeq" id="WP_282540618.1">
    <property type="nucleotide sequence ID" value="NZ_JASCIQ010000002.1"/>
</dbReference>
<dbReference type="Proteomes" id="UP001223978">
    <property type="component" value="Unassembled WGS sequence"/>
</dbReference>
<reference evidence="3 4" key="1">
    <citation type="submission" date="2023-05" db="EMBL/GenBank/DDBJ databases">
        <title>Draft genome sequence of Streptomyces sp. B-S-A6 isolated from a cave soil in Thailand.</title>
        <authorList>
            <person name="Chamroensaksri N."/>
            <person name="Muangham S."/>
        </authorList>
    </citation>
    <scope>NUCLEOTIDE SEQUENCE [LARGE SCALE GENOMIC DNA]</scope>
    <source>
        <strain evidence="3 4">B-S-A6</strain>
    </source>
</reference>
<evidence type="ECO:0000259" key="2">
    <source>
        <dbReference type="Pfam" id="PF03992"/>
    </source>
</evidence>
<evidence type="ECO:0000313" key="3">
    <source>
        <dbReference type="EMBL" id="MDI3402663.1"/>
    </source>
</evidence>
<dbReference type="Pfam" id="PF03992">
    <property type="entry name" value="ABM"/>
    <property type="match status" value="1"/>
</dbReference>
<dbReference type="GO" id="GO:0004497">
    <property type="term" value="F:monooxygenase activity"/>
    <property type="evidence" value="ECO:0007669"/>
    <property type="project" value="UniProtKB-KW"/>
</dbReference>
<name>A0ABT6S3I7_9ACTN</name>
<dbReference type="EC" id="1.14.-.-" evidence="3"/>
<dbReference type="InterPro" id="IPR011008">
    <property type="entry name" value="Dimeric_a/b-barrel"/>
</dbReference>
<dbReference type="EMBL" id="JASCIQ010000002">
    <property type="protein sequence ID" value="MDI3402663.1"/>
    <property type="molecule type" value="Genomic_DNA"/>
</dbReference>
<dbReference type="PANTHER" id="PTHR37811:SF2">
    <property type="entry name" value="ABM DOMAIN-CONTAINING PROTEIN"/>
    <property type="match status" value="1"/>
</dbReference>
<comment type="caution">
    <text evidence="3">The sequence shown here is derived from an EMBL/GenBank/DDBJ whole genome shotgun (WGS) entry which is preliminary data.</text>
</comment>
<organism evidence="3 4">
    <name type="scientific">Streptomyces cavernicola</name>
    <dbReference type="NCBI Taxonomy" id="3043613"/>
    <lineage>
        <taxon>Bacteria</taxon>
        <taxon>Bacillati</taxon>
        <taxon>Actinomycetota</taxon>
        <taxon>Actinomycetes</taxon>
        <taxon>Kitasatosporales</taxon>
        <taxon>Streptomycetaceae</taxon>
        <taxon>Streptomyces</taxon>
    </lineage>
</organism>
<dbReference type="InterPro" id="IPR007138">
    <property type="entry name" value="ABM_dom"/>
</dbReference>
<evidence type="ECO:0000256" key="1">
    <source>
        <dbReference type="SAM" id="MobiDB-lite"/>
    </source>
</evidence>
<evidence type="ECO:0000313" key="4">
    <source>
        <dbReference type="Proteomes" id="UP001223978"/>
    </source>
</evidence>
<feature type="region of interest" description="Disordered" evidence="1">
    <location>
        <begin position="1"/>
        <end position="29"/>
    </location>
</feature>
<keyword evidence="4" id="KW-1185">Reference proteome</keyword>
<keyword evidence="3" id="KW-0503">Monooxygenase</keyword>